<dbReference type="PROSITE" id="PS50966">
    <property type="entry name" value="ZF_SWIM"/>
    <property type="match status" value="1"/>
</dbReference>
<keyword evidence="1" id="KW-0479">Metal-binding</keyword>
<dbReference type="Pfam" id="PF21056">
    <property type="entry name" value="ZSWIM1-3_RNaseH-like"/>
    <property type="match status" value="1"/>
</dbReference>
<gene>
    <name evidence="3" type="ORF">FSCOSCO3_A030685</name>
</gene>
<evidence type="ECO:0000259" key="2">
    <source>
        <dbReference type="PROSITE" id="PS50966"/>
    </source>
</evidence>
<evidence type="ECO:0000256" key="1">
    <source>
        <dbReference type="PROSITE-ProRule" id="PRU00325"/>
    </source>
</evidence>
<dbReference type="InterPro" id="IPR029309">
    <property type="entry name" value="CaRF"/>
</dbReference>
<keyword evidence="1" id="KW-0863">Zinc-finger</keyword>
<comment type="caution">
    <text evidence="3">The sequence shown here is derived from an EMBL/GenBank/DDBJ whole genome shotgun (WGS) entry which is preliminary data.</text>
</comment>
<dbReference type="InterPro" id="IPR007527">
    <property type="entry name" value="Znf_SWIM"/>
</dbReference>
<evidence type="ECO:0000313" key="3">
    <source>
        <dbReference type="EMBL" id="CAK6958594.1"/>
    </source>
</evidence>
<proteinExistence type="predicted"/>
<dbReference type="GO" id="GO:0008270">
    <property type="term" value="F:zinc ion binding"/>
    <property type="evidence" value="ECO:0007669"/>
    <property type="project" value="UniProtKB-KW"/>
</dbReference>
<sequence>MADISVTSGAALKFSCQAEFEAHRRSYEEKTKTKFVILKSDKVFGKTDLNVSGKAIHWHLKTVPYDGTPFVVLGTKTFICHQGRDKHAAYKRKREEKLAQHHKEDPVFAETRIQTTKKTGCPAAIYVVHICRFPDYKIYEDTPYQRREKSSAVRKMLRGDPSHVKTEQLFTAYFPHVTEHKNHPIVGKDLVESWRQEGCVIEYRPAQEKEDGTVEKLLLCLQTPWQKRLLLLYGQQMCLLDATYRTSKYSVYLFFLYVRTNVNYIVVGVFVTQSQKKEDIREALEVFKKWNADWNPSHFMSDFCEAEIGALEEVFKDSKVSLCDFHRENAWIEWTRKKDHGVTCEEEVLKMLRAIADCETTEEYENSTLFLKQHPVWQTNERLRRWFSTKWLNQTERWVNVFKNDDLKVALYTNNGVERQNETLRYSYLKGYKNCSLSETIMVIVQDFLPRSYQRYIELNVKCSSDYQVYSQNVPPYLKDKPRIVAEHIMTRHQESLMFTEGQVTSAGEASFKVNCQTTSQKYSVSFGSESRMPSCTCKDWQKNLLPCKHFCVVFNLVPGWSWDSLCLAYRENPLFMLDELCLRHSIDSSGTSVPSYTGCHSTVTNVSESEQQTYAGCHSVESSSSSTVLTNPSTKTWKHQKCSTLLKELTDKVYLLQDESCMDRMIEKLEGLLEDVKQNTPNDGSLVLLYTPLVKRSSGAAEHPKPLKKTRRKLPLSGGVGHCTDIATTKTHISVNLQ</sequence>
<reference evidence="3 4" key="1">
    <citation type="submission" date="2024-01" db="EMBL/GenBank/DDBJ databases">
        <authorList>
            <person name="Alioto T."/>
            <person name="Alioto T."/>
            <person name="Gomez Garrido J."/>
        </authorList>
    </citation>
    <scope>NUCLEOTIDE SEQUENCE [LARGE SCALE GENOMIC DNA]</scope>
</reference>
<evidence type="ECO:0000313" key="4">
    <source>
        <dbReference type="Proteomes" id="UP001314229"/>
    </source>
</evidence>
<protein>
    <submittedName>
        <fullName evidence="3">Uncharacterized protein si:dkey-31c13.1 isoform X1</fullName>
    </submittedName>
</protein>
<dbReference type="EMBL" id="CAWUFR010000034">
    <property type="protein sequence ID" value="CAK6958594.1"/>
    <property type="molecule type" value="Genomic_DNA"/>
</dbReference>
<keyword evidence="1" id="KW-0862">Zinc</keyword>
<dbReference type="Proteomes" id="UP001314229">
    <property type="component" value="Unassembled WGS sequence"/>
</dbReference>
<accession>A0AAV1NJQ1</accession>
<dbReference type="Pfam" id="PF04434">
    <property type="entry name" value="SWIM"/>
    <property type="match status" value="1"/>
</dbReference>
<name>A0AAV1NJQ1_SCOSC</name>
<feature type="domain" description="SWIM-type" evidence="2">
    <location>
        <begin position="523"/>
        <end position="559"/>
    </location>
</feature>
<organism evidence="3 4">
    <name type="scientific">Scomber scombrus</name>
    <name type="common">Atlantic mackerel</name>
    <name type="synonym">Scomber vernalis</name>
    <dbReference type="NCBI Taxonomy" id="13677"/>
    <lineage>
        <taxon>Eukaryota</taxon>
        <taxon>Metazoa</taxon>
        <taxon>Chordata</taxon>
        <taxon>Craniata</taxon>
        <taxon>Vertebrata</taxon>
        <taxon>Euteleostomi</taxon>
        <taxon>Actinopterygii</taxon>
        <taxon>Neopterygii</taxon>
        <taxon>Teleostei</taxon>
        <taxon>Neoteleostei</taxon>
        <taxon>Acanthomorphata</taxon>
        <taxon>Pelagiaria</taxon>
        <taxon>Scombriformes</taxon>
        <taxon>Scombridae</taxon>
        <taxon>Scomber</taxon>
    </lineage>
</organism>
<dbReference type="GO" id="GO:0003700">
    <property type="term" value="F:DNA-binding transcription factor activity"/>
    <property type="evidence" value="ECO:0007669"/>
    <property type="project" value="InterPro"/>
</dbReference>
<dbReference type="AlphaFoldDB" id="A0AAV1NJQ1"/>
<keyword evidence="4" id="KW-1185">Reference proteome</keyword>
<dbReference type="InterPro" id="IPR048324">
    <property type="entry name" value="ZSWIM1-3_RNaseH-like"/>
</dbReference>
<dbReference type="Pfam" id="PF15299">
    <property type="entry name" value="ALS2CR8"/>
    <property type="match status" value="1"/>
</dbReference>
<dbReference type="PANTHER" id="PTHR47456:SF4">
    <property type="entry name" value="SWIM-TYPE DOMAIN-CONTAINING PROTEIN"/>
    <property type="match status" value="1"/>
</dbReference>
<dbReference type="PANTHER" id="PTHR47456">
    <property type="entry name" value="PHD-TYPE DOMAIN-CONTAINING PROTEIN"/>
    <property type="match status" value="1"/>
</dbReference>